<organism evidence="2 3">
    <name type="scientific">Plasmodium vivax India VII</name>
    <dbReference type="NCBI Taxonomy" id="1077284"/>
    <lineage>
        <taxon>Eukaryota</taxon>
        <taxon>Sar</taxon>
        <taxon>Alveolata</taxon>
        <taxon>Apicomplexa</taxon>
        <taxon>Aconoidasida</taxon>
        <taxon>Haemosporida</taxon>
        <taxon>Plasmodiidae</taxon>
        <taxon>Plasmodium</taxon>
        <taxon>Plasmodium (Plasmodium)</taxon>
    </lineage>
</organism>
<dbReference type="Proteomes" id="UP000053562">
    <property type="component" value="Unassembled WGS sequence"/>
</dbReference>
<accession>A0A0J9S8R9</accession>
<evidence type="ECO:0000313" key="2">
    <source>
        <dbReference type="EMBL" id="KMZ79116.1"/>
    </source>
</evidence>
<feature type="region of interest" description="Disordered" evidence="1">
    <location>
        <begin position="36"/>
        <end position="73"/>
    </location>
</feature>
<protein>
    <submittedName>
        <fullName evidence="2">Uncharacterized protein</fullName>
    </submittedName>
</protein>
<feature type="compositionally biased region" description="Polar residues" evidence="1">
    <location>
        <begin position="38"/>
        <end position="59"/>
    </location>
</feature>
<dbReference type="AlphaFoldDB" id="A0A0J9S8R9"/>
<name>A0A0J9S8R9_PLAVI</name>
<reference evidence="2 3" key="1">
    <citation type="submission" date="2011-08" db="EMBL/GenBank/DDBJ databases">
        <title>The Genome Sequence of Plasmodium vivax India VII.</title>
        <authorList>
            <consortium name="The Broad Institute Genome Sequencing Platform"/>
            <consortium name="The Broad Institute Genome Sequencing Center for Infectious Disease"/>
            <person name="Neafsey D."/>
            <person name="Carlton J."/>
            <person name="Barnwell J."/>
            <person name="Collins W."/>
            <person name="Escalante A."/>
            <person name="Mullikin J."/>
            <person name="Saul A."/>
            <person name="Guigo R."/>
            <person name="Camara F."/>
            <person name="Young S.K."/>
            <person name="Zeng Q."/>
            <person name="Gargeya S."/>
            <person name="Fitzgerald M."/>
            <person name="Haas B."/>
            <person name="Abouelleil A."/>
            <person name="Alvarado L."/>
            <person name="Arachchi H.M."/>
            <person name="Berlin A."/>
            <person name="Brown A."/>
            <person name="Chapman S.B."/>
            <person name="Chen Z."/>
            <person name="Dunbar C."/>
            <person name="Freedman E."/>
            <person name="Gearin G."/>
            <person name="Gellesch M."/>
            <person name="Goldberg J."/>
            <person name="Griggs A."/>
            <person name="Gujja S."/>
            <person name="Heiman D."/>
            <person name="Howarth C."/>
            <person name="Larson L."/>
            <person name="Lui A."/>
            <person name="MacDonald P.J.P."/>
            <person name="Montmayeur A."/>
            <person name="Murphy C."/>
            <person name="Neiman D."/>
            <person name="Pearson M."/>
            <person name="Priest M."/>
            <person name="Roberts A."/>
            <person name="Saif S."/>
            <person name="Shea T."/>
            <person name="Shenoy N."/>
            <person name="Sisk P."/>
            <person name="Stolte C."/>
            <person name="Sykes S."/>
            <person name="Wortman J."/>
            <person name="Nusbaum C."/>
            <person name="Birren B."/>
        </authorList>
    </citation>
    <scope>NUCLEOTIDE SEQUENCE [LARGE SCALE GENOMIC DNA]</scope>
    <source>
        <strain evidence="2 3">India VII</strain>
    </source>
</reference>
<feature type="compositionally biased region" description="Low complexity" evidence="1">
    <location>
        <begin position="104"/>
        <end position="120"/>
    </location>
</feature>
<feature type="compositionally biased region" description="Polar residues" evidence="1">
    <location>
        <begin position="136"/>
        <end position="154"/>
    </location>
</feature>
<sequence length="548" mass="60498">MQDAERKKEKLKFKLNCGEKKNLISVSIRKNEPIARSSHVNGSGSPHVSSASTPSNNISGVAKRNPMEKGPIKGVSKNIKINLAGSKGIMQKSGMTTNRVNHANSNSSLTKDNSSSSSVSHAKQVGGNVSAPGKATTPNNASSDSKYYGSNVNPHESGTFNDSLNLHDSVGFNDSISFNDSLSLRESINLNDSLNLKDAGIHSENLNGTGNVSEYVGSGGGGGGSGVAVNVASMTNAASPTSAANVTNAVSTASSPTGGGVQLRHGSKSPLLKSNLKIYYKNELIPFSFLYHKILTILKSHYTNHITNNPGVANKGISFFHIENMLINFGFKGVDISNHALLSYLASSKQIKVDLNEKRICYVNPYVDITSVTSLLHKINKHGFLYGYEINDDLINTNKDIYKWINTLLYEKKVRCIRSNNSHLRGKLKCKHLPSFCDIYAKNKCDNCFYNLKGYIFFPLSYEHIEQQRYSITNDIKNLWDEITLPNLDSILKEYKLKSTNKVFVHDNAPKRKNKEDKFSPVVKKMKRIYNTHLFTADEIKNEFMQKK</sequence>
<feature type="region of interest" description="Disordered" evidence="1">
    <location>
        <begin position="98"/>
        <end position="154"/>
    </location>
</feature>
<dbReference type="EMBL" id="KQ234349">
    <property type="protein sequence ID" value="KMZ79116.1"/>
    <property type="molecule type" value="Genomic_DNA"/>
</dbReference>
<dbReference type="OrthoDB" id="363990at2759"/>
<gene>
    <name evidence="2" type="ORF">PVIIG_05093</name>
</gene>
<proteinExistence type="predicted"/>
<evidence type="ECO:0000313" key="3">
    <source>
        <dbReference type="Proteomes" id="UP000053562"/>
    </source>
</evidence>
<evidence type="ECO:0000256" key="1">
    <source>
        <dbReference type="SAM" id="MobiDB-lite"/>
    </source>
</evidence>